<reference evidence="3" key="1">
    <citation type="submission" date="2020-05" db="UniProtKB">
        <authorList>
            <consortium name="EnsemblMetazoa"/>
        </authorList>
    </citation>
    <scope>IDENTIFICATION</scope>
    <source>
        <strain evidence="3">Aabys</strain>
    </source>
</reference>
<evidence type="ECO:0000256" key="2">
    <source>
        <dbReference type="SAM" id="SignalP"/>
    </source>
</evidence>
<feature type="signal peptide" evidence="2">
    <location>
        <begin position="1"/>
        <end position="24"/>
    </location>
</feature>
<dbReference type="eggNOG" id="ENOG502T8RZ">
    <property type="taxonomic scope" value="Eukaryota"/>
</dbReference>
<evidence type="ECO:0000256" key="1">
    <source>
        <dbReference type="SAM" id="MobiDB-lite"/>
    </source>
</evidence>
<proteinExistence type="predicted"/>
<dbReference type="VEuPathDB" id="VectorBase:MDOA001710"/>
<feature type="region of interest" description="Disordered" evidence="1">
    <location>
        <begin position="127"/>
        <end position="147"/>
    </location>
</feature>
<keyword evidence="2" id="KW-0732">Signal</keyword>
<organism evidence="3">
    <name type="scientific">Musca domestica</name>
    <name type="common">House fly</name>
    <dbReference type="NCBI Taxonomy" id="7370"/>
    <lineage>
        <taxon>Eukaryota</taxon>
        <taxon>Metazoa</taxon>
        <taxon>Ecdysozoa</taxon>
        <taxon>Arthropoda</taxon>
        <taxon>Hexapoda</taxon>
        <taxon>Insecta</taxon>
        <taxon>Pterygota</taxon>
        <taxon>Neoptera</taxon>
        <taxon>Endopterygota</taxon>
        <taxon>Diptera</taxon>
        <taxon>Brachycera</taxon>
        <taxon>Muscomorpha</taxon>
        <taxon>Muscoidea</taxon>
        <taxon>Muscidae</taxon>
        <taxon>Musca</taxon>
    </lineage>
</organism>
<feature type="compositionally biased region" description="Low complexity" evidence="1">
    <location>
        <begin position="130"/>
        <end position="147"/>
    </location>
</feature>
<sequence>MLKFVLVLSVIVALVVMPCQEAAAFKVISIHKGSIASAPAAAAAPAAAPALDPSALLKGVQSAIAGKLQQVQALVGSLIQQKVALKQNALNSIQSTLGSLKSQVQGLAGQVRPPFVIRKQIYVGPPPTAHAPEATTTADVDATTVTE</sequence>
<protein>
    <submittedName>
        <fullName evidence="3">Uncharacterized protein</fullName>
    </submittedName>
</protein>
<evidence type="ECO:0000313" key="3">
    <source>
        <dbReference type="EnsemblMetazoa" id="MDOA001710-PA"/>
    </source>
</evidence>
<dbReference type="KEGG" id="mde:101899020"/>
<feature type="chain" id="PRO_5044559921" evidence="2">
    <location>
        <begin position="25"/>
        <end position="147"/>
    </location>
</feature>
<dbReference type="EnsemblMetazoa" id="MDOA001710-RA">
    <property type="protein sequence ID" value="MDOA001710-PA"/>
    <property type="gene ID" value="MDOA001710"/>
</dbReference>
<dbReference type="RefSeq" id="XP_005186743.2">
    <property type="nucleotide sequence ID" value="XM_005186686.4"/>
</dbReference>
<dbReference type="VEuPathDB" id="VectorBase:MDOMA2_013826"/>
<dbReference type="OrthoDB" id="8050095at2759"/>
<gene>
    <name evidence="3" type="primary">101899020</name>
</gene>
<dbReference type="AlphaFoldDB" id="A0A1I8M6G0"/>
<accession>A0A1I8M6G0</accession>
<name>A0A1I8M6G0_MUSDO</name>